<dbReference type="PaxDb" id="73239-Q7RJ76"/>
<organism evidence="2 3">
    <name type="scientific">Plasmodium yoelii yoelii</name>
    <dbReference type="NCBI Taxonomy" id="73239"/>
    <lineage>
        <taxon>Eukaryota</taxon>
        <taxon>Sar</taxon>
        <taxon>Alveolata</taxon>
        <taxon>Apicomplexa</taxon>
        <taxon>Aconoidasida</taxon>
        <taxon>Haemosporida</taxon>
        <taxon>Plasmodiidae</taxon>
        <taxon>Plasmodium</taxon>
        <taxon>Plasmodium (Vinckeia)</taxon>
    </lineage>
</organism>
<keyword evidence="3" id="KW-1185">Reference proteome</keyword>
<evidence type="ECO:0000256" key="1">
    <source>
        <dbReference type="SAM" id="Phobius"/>
    </source>
</evidence>
<dbReference type="AlphaFoldDB" id="Q7RJ76"/>
<keyword evidence="1" id="KW-0472">Membrane</keyword>
<keyword evidence="1" id="KW-0812">Transmembrane</keyword>
<evidence type="ECO:0000313" key="3">
    <source>
        <dbReference type="Proteomes" id="UP000008553"/>
    </source>
</evidence>
<sequence length="33" mass="3903">MVLFIVSLWRTRILGHDSVLCVIVLFYEIYVFG</sequence>
<reference evidence="2 3" key="1">
    <citation type="journal article" date="2002" name="Nature">
        <title>Genome sequence and comparative analysis of the model rodent malaria parasite Plasmodium yoelii yoelii.</title>
        <authorList>
            <person name="Carlton J.M."/>
            <person name="Angiuoli S.V."/>
            <person name="Suh B.B."/>
            <person name="Kooij T.W."/>
            <person name="Pertea M."/>
            <person name="Silva J.C."/>
            <person name="Ermolaeva M.D."/>
            <person name="Allen J.E."/>
            <person name="Selengut J.D."/>
            <person name="Koo H.L."/>
            <person name="Peterson J.D."/>
            <person name="Pop M."/>
            <person name="Kosack D.S."/>
            <person name="Shumway M.F."/>
            <person name="Bidwell S.L."/>
            <person name="Shallom S.J."/>
            <person name="van Aken S.E."/>
            <person name="Riedmuller S.B."/>
            <person name="Feldblyum T.V."/>
            <person name="Cho J.K."/>
            <person name="Quackenbush J."/>
            <person name="Sedegah M."/>
            <person name="Shoaibi A."/>
            <person name="Cummings L.M."/>
            <person name="Florens L."/>
            <person name="Yates J.R."/>
            <person name="Raine J.D."/>
            <person name="Sinden R.E."/>
            <person name="Harris M.A."/>
            <person name="Cunningham D.A."/>
            <person name="Preiser P.R."/>
            <person name="Bergman L.W."/>
            <person name="Vaidya A.B."/>
            <person name="van Lin L.H."/>
            <person name="Janse C.J."/>
            <person name="Waters A.P."/>
            <person name="Smith H.O."/>
            <person name="White O.R."/>
            <person name="Salzberg S.L."/>
            <person name="Venter J.C."/>
            <person name="Fraser C.M."/>
            <person name="Hoffman S.L."/>
            <person name="Gardner M.J."/>
            <person name="Carucci D.J."/>
        </authorList>
    </citation>
    <scope>NUCLEOTIDE SEQUENCE [LARGE SCALE GENOMIC DNA]</scope>
    <source>
        <strain evidence="2 3">17XNL</strain>
    </source>
</reference>
<dbReference type="EMBL" id="AABL01000970">
    <property type="protein sequence ID" value="EAA22954.1"/>
    <property type="molecule type" value="Genomic_DNA"/>
</dbReference>
<keyword evidence="1" id="KW-1133">Transmembrane helix</keyword>
<gene>
    <name evidence="2" type="ORF">PY03387</name>
</gene>
<comment type="caution">
    <text evidence="2">The sequence shown here is derived from an EMBL/GenBank/DDBJ whole genome shotgun (WGS) entry which is preliminary data.</text>
</comment>
<feature type="transmembrane region" description="Helical" evidence="1">
    <location>
        <begin position="13"/>
        <end position="32"/>
    </location>
</feature>
<accession>Q7RJ76</accession>
<proteinExistence type="predicted"/>
<dbReference type="InParanoid" id="Q7RJ76"/>
<dbReference type="Proteomes" id="UP000008553">
    <property type="component" value="Unassembled WGS sequence"/>
</dbReference>
<evidence type="ECO:0000313" key="2">
    <source>
        <dbReference type="EMBL" id="EAA22954.1"/>
    </source>
</evidence>
<name>Q7RJ76_PLAYO</name>
<protein>
    <submittedName>
        <fullName evidence="2">Uncharacterized protein</fullName>
    </submittedName>
</protein>